<dbReference type="HOGENOM" id="CLU_1204918_0_0_1"/>
<dbReference type="EMBL" id="KN839885">
    <property type="protein sequence ID" value="KIJ59565.1"/>
    <property type="molecule type" value="Genomic_DNA"/>
</dbReference>
<name>A0A0C9VPF5_9AGAM</name>
<organism evidence="1 2">
    <name type="scientific">Hydnomerulius pinastri MD-312</name>
    <dbReference type="NCBI Taxonomy" id="994086"/>
    <lineage>
        <taxon>Eukaryota</taxon>
        <taxon>Fungi</taxon>
        <taxon>Dikarya</taxon>
        <taxon>Basidiomycota</taxon>
        <taxon>Agaricomycotina</taxon>
        <taxon>Agaricomycetes</taxon>
        <taxon>Agaricomycetidae</taxon>
        <taxon>Boletales</taxon>
        <taxon>Boletales incertae sedis</taxon>
        <taxon>Leucogyrophana</taxon>
    </lineage>
</organism>
<accession>A0A0C9VPF5</accession>
<proteinExistence type="predicted"/>
<protein>
    <submittedName>
        <fullName evidence="1">Uncharacterized protein</fullName>
    </submittedName>
</protein>
<evidence type="ECO:0000313" key="1">
    <source>
        <dbReference type="EMBL" id="KIJ59565.1"/>
    </source>
</evidence>
<dbReference type="Proteomes" id="UP000053820">
    <property type="component" value="Unassembled WGS sequence"/>
</dbReference>
<evidence type="ECO:0000313" key="2">
    <source>
        <dbReference type="Proteomes" id="UP000053820"/>
    </source>
</evidence>
<keyword evidence="2" id="KW-1185">Reference proteome</keyword>
<dbReference type="AlphaFoldDB" id="A0A0C9VPF5"/>
<reference evidence="1 2" key="1">
    <citation type="submission" date="2014-04" db="EMBL/GenBank/DDBJ databases">
        <title>Evolutionary Origins and Diversification of the Mycorrhizal Mutualists.</title>
        <authorList>
            <consortium name="DOE Joint Genome Institute"/>
            <consortium name="Mycorrhizal Genomics Consortium"/>
            <person name="Kohler A."/>
            <person name="Kuo A."/>
            <person name="Nagy L.G."/>
            <person name="Floudas D."/>
            <person name="Copeland A."/>
            <person name="Barry K.W."/>
            <person name="Cichocki N."/>
            <person name="Veneault-Fourrey C."/>
            <person name="LaButti K."/>
            <person name="Lindquist E.A."/>
            <person name="Lipzen A."/>
            <person name="Lundell T."/>
            <person name="Morin E."/>
            <person name="Murat C."/>
            <person name="Riley R."/>
            <person name="Ohm R."/>
            <person name="Sun H."/>
            <person name="Tunlid A."/>
            <person name="Henrissat B."/>
            <person name="Grigoriev I.V."/>
            <person name="Hibbett D.S."/>
            <person name="Martin F."/>
        </authorList>
    </citation>
    <scope>NUCLEOTIDE SEQUENCE [LARGE SCALE GENOMIC DNA]</scope>
    <source>
        <strain evidence="1 2">MD-312</strain>
    </source>
</reference>
<sequence length="238" mass="27302">MQCLIVRSPVAEYTDFAWSKHLIGLQVDSVDMELSEIFKHFPTKVTQQQIFWRRIEQMMGAVTQLIGAAMLQGMWIRIPSHIKHLSKHGAQMRRNGFSVNDLPTPPRSYLDVEEHYRPTWNPWWLNAERLECEPEVDSWTVPPTYDKLEALAIRDAKARAEQSTAGGSVNRRITKQTIDAARGAVQAAMDLVEMSIENQNTDAKELDRQLAFSSCDILDHTSVHEMEEIKRSLDTVRL</sequence>
<gene>
    <name evidence="1" type="ORF">HYDPIDRAFT_33094</name>
</gene>